<accession>A0AAE1TK94</accession>
<organism evidence="2 3">
    <name type="scientific">Petrolisthes manimaculis</name>
    <dbReference type="NCBI Taxonomy" id="1843537"/>
    <lineage>
        <taxon>Eukaryota</taxon>
        <taxon>Metazoa</taxon>
        <taxon>Ecdysozoa</taxon>
        <taxon>Arthropoda</taxon>
        <taxon>Crustacea</taxon>
        <taxon>Multicrustacea</taxon>
        <taxon>Malacostraca</taxon>
        <taxon>Eumalacostraca</taxon>
        <taxon>Eucarida</taxon>
        <taxon>Decapoda</taxon>
        <taxon>Pleocyemata</taxon>
        <taxon>Anomura</taxon>
        <taxon>Galatheoidea</taxon>
        <taxon>Porcellanidae</taxon>
        <taxon>Petrolisthes</taxon>
    </lineage>
</organism>
<dbReference type="AlphaFoldDB" id="A0AAE1TK94"/>
<proteinExistence type="predicted"/>
<name>A0AAE1TK94_9EUCA</name>
<dbReference type="Proteomes" id="UP001292094">
    <property type="component" value="Unassembled WGS sequence"/>
</dbReference>
<feature type="region of interest" description="Disordered" evidence="1">
    <location>
        <begin position="1"/>
        <end position="25"/>
    </location>
</feature>
<evidence type="ECO:0000256" key="1">
    <source>
        <dbReference type="SAM" id="MobiDB-lite"/>
    </source>
</evidence>
<keyword evidence="3" id="KW-1185">Reference proteome</keyword>
<comment type="caution">
    <text evidence="2">The sequence shown here is derived from an EMBL/GenBank/DDBJ whole genome shotgun (WGS) entry which is preliminary data.</text>
</comment>
<evidence type="ECO:0000313" key="2">
    <source>
        <dbReference type="EMBL" id="KAK4288261.1"/>
    </source>
</evidence>
<protein>
    <submittedName>
        <fullName evidence="2">Uncharacterized protein</fullName>
    </submittedName>
</protein>
<gene>
    <name evidence="2" type="ORF">Pmani_038702</name>
</gene>
<feature type="compositionally biased region" description="Acidic residues" evidence="1">
    <location>
        <begin position="9"/>
        <end position="20"/>
    </location>
</feature>
<sequence>MSCQVFGWSDDEGDEGGDGGDEGRGAKRIWQAGRAAAIFTHLLLTWNLLGQSARSSLLPRRSTNWHPSVSVQTPNAAVDWLPRFHLSRFPSQT</sequence>
<dbReference type="EMBL" id="JAWZYT010006391">
    <property type="protein sequence ID" value="KAK4288261.1"/>
    <property type="molecule type" value="Genomic_DNA"/>
</dbReference>
<evidence type="ECO:0000313" key="3">
    <source>
        <dbReference type="Proteomes" id="UP001292094"/>
    </source>
</evidence>
<reference evidence="2" key="1">
    <citation type="submission" date="2023-11" db="EMBL/GenBank/DDBJ databases">
        <title>Genome assemblies of two species of porcelain crab, Petrolisthes cinctipes and Petrolisthes manimaculis (Anomura: Porcellanidae).</title>
        <authorList>
            <person name="Angst P."/>
        </authorList>
    </citation>
    <scope>NUCLEOTIDE SEQUENCE</scope>
    <source>
        <strain evidence="2">PB745_02</strain>
        <tissue evidence="2">Gill</tissue>
    </source>
</reference>